<evidence type="ECO:0000256" key="10">
    <source>
        <dbReference type="ARBA" id="ARBA00023157"/>
    </source>
</evidence>
<accession>A0ABM7XDK7</accession>
<dbReference type="PANTHER" id="PTHR14519">
    <property type="entry name" value="VITAMIN K EPOXIDE REDUCTASE COMPLEX, SUBUNIT 1"/>
    <property type="match status" value="1"/>
</dbReference>
<evidence type="ECO:0000256" key="12">
    <source>
        <dbReference type="SAM" id="Phobius"/>
    </source>
</evidence>
<dbReference type="SMART" id="SM00756">
    <property type="entry name" value="VKc"/>
    <property type="match status" value="1"/>
</dbReference>
<dbReference type="Pfam" id="PF07884">
    <property type="entry name" value="VKOR"/>
    <property type="match status" value="1"/>
</dbReference>
<evidence type="ECO:0000256" key="1">
    <source>
        <dbReference type="ARBA" id="ARBA00004477"/>
    </source>
</evidence>
<dbReference type="CDD" id="cd12920">
    <property type="entry name" value="VKOR_3"/>
    <property type="match status" value="1"/>
</dbReference>
<dbReference type="EMBL" id="AP025592">
    <property type="protein sequence ID" value="BDG09961.1"/>
    <property type="molecule type" value="Genomic_DNA"/>
</dbReference>
<dbReference type="InterPro" id="IPR042406">
    <property type="entry name" value="VKORC1/VKORC1L1"/>
</dbReference>
<evidence type="ECO:0000256" key="6">
    <source>
        <dbReference type="ARBA" id="ARBA00022824"/>
    </source>
</evidence>
<dbReference type="InterPro" id="IPR012932">
    <property type="entry name" value="VKOR"/>
</dbReference>
<dbReference type="Proteomes" id="UP001162734">
    <property type="component" value="Chromosome"/>
</dbReference>
<dbReference type="Pfam" id="PF13462">
    <property type="entry name" value="Thioredoxin_4"/>
    <property type="match status" value="1"/>
</dbReference>
<keyword evidence="8" id="KW-0560">Oxidoreductase</keyword>
<evidence type="ECO:0000256" key="2">
    <source>
        <dbReference type="ARBA" id="ARBA00006214"/>
    </source>
</evidence>
<evidence type="ECO:0000256" key="3">
    <source>
        <dbReference type="ARBA" id="ARBA00012278"/>
    </source>
</evidence>
<feature type="transmembrane region" description="Helical" evidence="12">
    <location>
        <begin position="105"/>
        <end position="123"/>
    </location>
</feature>
<feature type="transmembrane region" description="Helical" evidence="12">
    <location>
        <begin position="129"/>
        <end position="157"/>
    </location>
</feature>
<keyword evidence="10" id="KW-1015">Disulfide bond</keyword>
<proteinExistence type="inferred from homology"/>
<evidence type="ECO:0000256" key="8">
    <source>
        <dbReference type="ARBA" id="ARBA00023002"/>
    </source>
</evidence>
<sequence>MRAEPVSPADVNHPARGPLLVFAVLCLAGLAVAGDLTLIHTRVHASESYRSFCSISEAVNCDSVARSRWSIFLGLPVSVWGLVGYALMGALAATGLSARRGWPSGLLLLLSGAAVGGSVALALVSKLVLHSWCILCMASWTVNLLLFATALVAARRLGGPGSALRQDLSAAWRRRREAALALVVLAAGVGALWTRYPRYWQEARTGPGGHRVGEEHGAPWIGAAHPKVTVTLWNGHACEDCGAAHRRLRRLLGEHPEALRVVHRAASDDPLERAAWCAGRQERFWELEDALYRAEEDGVADPRVAAVRVGADPDALSRCAGSGKAARAVEDDLRLGRAHGVTAPPALELDGKVYGVDDGVAEVERRLGKAPAAAGDLWLR</sequence>
<feature type="transmembrane region" description="Helical" evidence="12">
    <location>
        <begin position="69"/>
        <end position="93"/>
    </location>
</feature>
<keyword evidence="7 12" id="KW-1133">Transmembrane helix</keyword>
<keyword evidence="11" id="KW-0676">Redox-active center</keyword>
<keyword evidence="6" id="KW-0256">Endoplasmic reticulum</keyword>
<comment type="subcellular location">
    <subcellularLocation>
        <location evidence="1">Endoplasmic reticulum membrane</location>
        <topology evidence="1">Multi-pass membrane protein</topology>
    </subcellularLocation>
</comment>
<dbReference type="SUPFAM" id="SSF52833">
    <property type="entry name" value="Thioredoxin-like"/>
    <property type="match status" value="1"/>
</dbReference>
<evidence type="ECO:0000256" key="7">
    <source>
        <dbReference type="ARBA" id="ARBA00022989"/>
    </source>
</evidence>
<evidence type="ECO:0000259" key="13">
    <source>
        <dbReference type="SMART" id="SM00756"/>
    </source>
</evidence>
<keyword evidence="9 12" id="KW-0472">Membrane</keyword>
<keyword evidence="4 12" id="KW-0812">Transmembrane</keyword>
<dbReference type="Gene3D" id="3.40.30.10">
    <property type="entry name" value="Glutaredoxin"/>
    <property type="match status" value="1"/>
</dbReference>
<dbReference type="InterPro" id="IPR038354">
    <property type="entry name" value="VKOR_sf"/>
</dbReference>
<dbReference type="PANTHER" id="PTHR14519:SF5">
    <property type="entry name" value="VITAMIN K EPOXIDE REDUCTASE COMPLEX SUBUNIT 1-LIKE PROTEIN 1"/>
    <property type="match status" value="1"/>
</dbReference>
<dbReference type="EC" id="1.17.4.4" evidence="3"/>
<evidence type="ECO:0000256" key="11">
    <source>
        <dbReference type="ARBA" id="ARBA00023284"/>
    </source>
</evidence>
<reference evidence="15" key="1">
    <citation type="journal article" date="2022" name="Int. J. Syst. Evol. Microbiol.">
        <title>Anaeromyxobacter oryzae sp. nov., Anaeromyxobacter diazotrophicus sp. nov. and Anaeromyxobacter paludicola sp. nov., isolated from paddy soils.</title>
        <authorList>
            <person name="Itoh H."/>
            <person name="Xu Z."/>
            <person name="Mise K."/>
            <person name="Masuda Y."/>
            <person name="Ushijima N."/>
            <person name="Hayakawa C."/>
            <person name="Shiratori Y."/>
            <person name="Senoo K."/>
        </authorList>
    </citation>
    <scope>NUCLEOTIDE SEQUENCE [LARGE SCALE GENOMIC DNA]</scope>
    <source>
        <strain evidence="15">Red630</strain>
    </source>
</reference>
<name>A0ABM7XDK7_9BACT</name>
<keyword evidence="5" id="KW-0874">Quinone</keyword>
<dbReference type="Gene3D" id="1.20.1440.130">
    <property type="entry name" value="VKOR domain"/>
    <property type="match status" value="1"/>
</dbReference>
<feature type="domain" description="Vitamin K epoxide reductase" evidence="13">
    <location>
        <begin position="15"/>
        <end position="154"/>
    </location>
</feature>
<evidence type="ECO:0000313" key="15">
    <source>
        <dbReference type="Proteomes" id="UP001162734"/>
    </source>
</evidence>
<dbReference type="InterPro" id="IPR036249">
    <property type="entry name" value="Thioredoxin-like_sf"/>
</dbReference>
<dbReference type="InterPro" id="IPR012336">
    <property type="entry name" value="Thioredoxin-like_fold"/>
</dbReference>
<comment type="similarity">
    <text evidence="2">Belongs to the VKOR family.</text>
</comment>
<evidence type="ECO:0000256" key="9">
    <source>
        <dbReference type="ARBA" id="ARBA00023136"/>
    </source>
</evidence>
<protein>
    <recommendedName>
        <fullName evidence="3">vitamin-K-epoxide reductase (warfarin-sensitive)</fullName>
        <ecNumber evidence="3">1.17.4.4</ecNumber>
    </recommendedName>
</protein>
<evidence type="ECO:0000313" key="14">
    <source>
        <dbReference type="EMBL" id="BDG09961.1"/>
    </source>
</evidence>
<keyword evidence="15" id="KW-1185">Reference proteome</keyword>
<evidence type="ECO:0000256" key="5">
    <source>
        <dbReference type="ARBA" id="ARBA00022719"/>
    </source>
</evidence>
<organism evidence="14 15">
    <name type="scientific">Anaeromyxobacter paludicola</name>
    <dbReference type="NCBI Taxonomy" id="2918171"/>
    <lineage>
        <taxon>Bacteria</taxon>
        <taxon>Pseudomonadati</taxon>
        <taxon>Myxococcota</taxon>
        <taxon>Myxococcia</taxon>
        <taxon>Myxococcales</taxon>
        <taxon>Cystobacterineae</taxon>
        <taxon>Anaeromyxobacteraceae</taxon>
        <taxon>Anaeromyxobacter</taxon>
    </lineage>
</organism>
<dbReference type="RefSeq" id="WP_248342359.1">
    <property type="nucleotide sequence ID" value="NZ_AP025592.1"/>
</dbReference>
<evidence type="ECO:0000256" key="4">
    <source>
        <dbReference type="ARBA" id="ARBA00022692"/>
    </source>
</evidence>
<gene>
    <name evidence="14" type="ORF">AMPC_30740</name>
</gene>